<protein>
    <recommendedName>
        <fullName evidence="3">TonB C-terminal domain-containing protein</fullName>
    </recommendedName>
</protein>
<dbReference type="InterPro" id="IPR037682">
    <property type="entry name" value="TonB_C"/>
</dbReference>
<accession>A0A062XRY4</accession>
<comment type="caution">
    <text evidence="4">The sequence shown here is derived from an EMBL/GenBank/DDBJ whole genome shotgun (WGS) entry which is preliminary data.</text>
</comment>
<feature type="compositionally biased region" description="Basic and acidic residues" evidence="1">
    <location>
        <begin position="167"/>
        <end position="180"/>
    </location>
</feature>
<dbReference type="Gene3D" id="3.30.1150.10">
    <property type="match status" value="1"/>
</dbReference>
<keyword evidence="2" id="KW-0732">Signal</keyword>
<dbReference type="Pfam" id="PF03544">
    <property type="entry name" value="TonB_C"/>
    <property type="match status" value="1"/>
</dbReference>
<dbReference type="RefSeq" id="WP_038049423.1">
    <property type="nucleotide sequence ID" value="NZ_JMFG01000020.1"/>
</dbReference>
<feature type="domain" description="TonB C-terminal" evidence="3">
    <location>
        <begin position="172"/>
        <end position="264"/>
    </location>
</feature>
<feature type="signal peptide" evidence="2">
    <location>
        <begin position="1"/>
        <end position="34"/>
    </location>
</feature>
<reference evidence="4 5" key="1">
    <citation type="submission" date="2014-04" db="EMBL/GenBank/DDBJ databases">
        <title>The Genome Sequence of Thermoanaerobaculum aquaticum MP-01, The First Cultivated Group 23 Acidobacterium.</title>
        <authorList>
            <person name="Stamps B.W."/>
            <person name="Losey N.A."/>
            <person name="Lawson P.A."/>
            <person name="Stevenson B.S."/>
        </authorList>
    </citation>
    <scope>NUCLEOTIDE SEQUENCE [LARGE SCALE GENOMIC DNA]</scope>
    <source>
        <strain evidence="4 5">MP-01</strain>
    </source>
</reference>
<dbReference type="OrthoDB" id="123206at2"/>
<proteinExistence type="predicted"/>
<evidence type="ECO:0000256" key="1">
    <source>
        <dbReference type="SAM" id="MobiDB-lite"/>
    </source>
</evidence>
<evidence type="ECO:0000256" key="2">
    <source>
        <dbReference type="SAM" id="SignalP"/>
    </source>
</evidence>
<dbReference type="EMBL" id="JMFG01000020">
    <property type="protein sequence ID" value="KDA53588.1"/>
    <property type="molecule type" value="Genomic_DNA"/>
</dbReference>
<sequence>MACESIADGLKASKALRLTLAVAFLIGGQGAAWATDPQLETFTRWRGKTRDLYALATSGRNPEYGKKTAQALLQELLDSLKPNDKACEVFARVFLLKAVFEAQLGQLDEAEWDFFMALSLYPVFSQARFSGFPKASEPFSQWAKDWEKREKQEDEDIKSRVAGGESQFRRTDCSPPEKKQPVVTPQYPEGVRWSRLSGTVELSIVIDKNGVPRRPYFKFNCYMASLFVAAAEGVRQWRYEPVVCEGAPADVLERITVNFHLTRH</sequence>
<dbReference type="PROSITE" id="PS52015">
    <property type="entry name" value="TONB_CTD"/>
    <property type="match status" value="1"/>
</dbReference>
<name>A0A062XRY4_9BACT</name>
<dbReference type="Proteomes" id="UP000027284">
    <property type="component" value="Unassembled WGS sequence"/>
</dbReference>
<organism evidence="4 5">
    <name type="scientific">Thermoanaerobaculum aquaticum</name>
    <dbReference type="NCBI Taxonomy" id="1312852"/>
    <lineage>
        <taxon>Bacteria</taxon>
        <taxon>Pseudomonadati</taxon>
        <taxon>Acidobacteriota</taxon>
        <taxon>Thermoanaerobaculia</taxon>
        <taxon>Thermoanaerobaculales</taxon>
        <taxon>Thermoanaerobaculaceae</taxon>
        <taxon>Thermoanaerobaculum</taxon>
    </lineage>
</organism>
<feature type="region of interest" description="Disordered" evidence="1">
    <location>
        <begin position="150"/>
        <end position="184"/>
    </location>
</feature>
<dbReference type="GO" id="GO:0055085">
    <property type="term" value="P:transmembrane transport"/>
    <property type="evidence" value="ECO:0007669"/>
    <property type="project" value="InterPro"/>
</dbReference>
<dbReference type="SUPFAM" id="SSF74653">
    <property type="entry name" value="TolA/TonB C-terminal domain"/>
    <property type="match status" value="1"/>
</dbReference>
<evidence type="ECO:0000313" key="4">
    <source>
        <dbReference type="EMBL" id="KDA53588.1"/>
    </source>
</evidence>
<evidence type="ECO:0000313" key="5">
    <source>
        <dbReference type="Proteomes" id="UP000027284"/>
    </source>
</evidence>
<dbReference type="STRING" id="1312852.EG19_05140"/>
<gene>
    <name evidence="4" type="ORF">EG19_05140</name>
</gene>
<evidence type="ECO:0000259" key="3">
    <source>
        <dbReference type="PROSITE" id="PS52015"/>
    </source>
</evidence>
<keyword evidence="5" id="KW-1185">Reference proteome</keyword>
<dbReference type="AlphaFoldDB" id="A0A062XRY4"/>
<feature type="chain" id="PRO_5001620234" description="TonB C-terminal domain-containing protein" evidence="2">
    <location>
        <begin position="35"/>
        <end position="264"/>
    </location>
</feature>